<evidence type="ECO:0000256" key="6">
    <source>
        <dbReference type="ARBA" id="ARBA00022801"/>
    </source>
</evidence>
<keyword evidence="5" id="KW-0255">Endonuclease</keyword>
<feature type="domain" description="CCHC-type" evidence="10">
    <location>
        <begin position="481"/>
        <end position="494"/>
    </location>
</feature>
<dbReference type="FunFam" id="1.10.340.70:FF:000001">
    <property type="entry name" value="Retrovirus-related Pol polyprotein from transposon gypsy-like Protein"/>
    <property type="match status" value="1"/>
</dbReference>
<dbReference type="Proteomes" id="UP000054107">
    <property type="component" value="Unassembled WGS sequence"/>
</dbReference>
<dbReference type="Pfam" id="PF13975">
    <property type="entry name" value="gag-asp_proteas"/>
    <property type="match status" value="1"/>
</dbReference>
<evidence type="ECO:0000256" key="3">
    <source>
        <dbReference type="ARBA" id="ARBA00022695"/>
    </source>
</evidence>
<dbReference type="GO" id="GO:0003964">
    <property type="term" value="F:RNA-directed DNA polymerase activity"/>
    <property type="evidence" value="ECO:0007669"/>
    <property type="project" value="UniProtKB-KW"/>
</dbReference>
<evidence type="ECO:0000313" key="13">
    <source>
        <dbReference type="EMBL" id="CEP08801.1"/>
    </source>
</evidence>
<keyword evidence="7" id="KW-0695">RNA-directed DNA polymerase</keyword>
<dbReference type="Pfam" id="PF00098">
    <property type="entry name" value="zf-CCHC"/>
    <property type="match status" value="1"/>
</dbReference>
<organism evidence="13 14">
    <name type="scientific">Parasitella parasitica</name>
    <dbReference type="NCBI Taxonomy" id="35722"/>
    <lineage>
        <taxon>Eukaryota</taxon>
        <taxon>Fungi</taxon>
        <taxon>Fungi incertae sedis</taxon>
        <taxon>Mucoromycota</taxon>
        <taxon>Mucoromycotina</taxon>
        <taxon>Mucoromycetes</taxon>
        <taxon>Mucorales</taxon>
        <taxon>Mucorineae</taxon>
        <taxon>Mucoraceae</taxon>
        <taxon>Parasitella</taxon>
    </lineage>
</organism>
<evidence type="ECO:0000256" key="5">
    <source>
        <dbReference type="ARBA" id="ARBA00022759"/>
    </source>
</evidence>
<dbReference type="PANTHER" id="PTHR37984">
    <property type="entry name" value="PROTEIN CBG26694"/>
    <property type="match status" value="1"/>
</dbReference>
<accession>A0A0B7MS41</accession>
<evidence type="ECO:0000256" key="4">
    <source>
        <dbReference type="ARBA" id="ARBA00022722"/>
    </source>
</evidence>
<evidence type="ECO:0000256" key="2">
    <source>
        <dbReference type="ARBA" id="ARBA00022679"/>
    </source>
</evidence>
<dbReference type="InterPro" id="IPR001584">
    <property type="entry name" value="Integrase_cat-core"/>
</dbReference>
<dbReference type="Gene3D" id="3.10.10.10">
    <property type="entry name" value="HIV Type 1 Reverse Transcriptase, subunit A, domain 1"/>
    <property type="match status" value="1"/>
</dbReference>
<dbReference type="GO" id="GO:0005634">
    <property type="term" value="C:nucleus"/>
    <property type="evidence" value="ECO:0007669"/>
    <property type="project" value="UniProtKB-ARBA"/>
</dbReference>
<evidence type="ECO:0000313" key="14">
    <source>
        <dbReference type="Proteomes" id="UP000054107"/>
    </source>
</evidence>
<dbReference type="InterPro" id="IPR001878">
    <property type="entry name" value="Znf_CCHC"/>
</dbReference>
<dbReference type="InterPro" id="IPR012337">
    <property type="entry name" value="RNaseH-like_sf"/>
</dbReference>
<keyword evidence="14" id="KW-1185">Reference proteome</keyword>
<evidence type="ECO:0000256" key="7">
    <source>
        <dbReference type="ARBA" id="ARBA00022918"/>
    </source>
</evidence>
<dbReference type="InterPro" id="IPR000477">
    <property type="entry name" value="RT_dom"/>
</dbReference>
<dbReference type="InterPro" id="IPR050951">
    <property type="entry name" value="Retrovirus_Pol_polyprotein"/>
</dbReference>
<keyword evidence="8" id="KW-0862">Zinc</keyword>
<evidence type="ECO:0000259" key="11">
    <source>
        <dbReference type="PROSITE" id="PS50878"/>
    </source>
</evidence>
<dbReference type="Pfam" id="PF00078">
    <property type="entry name" value="RVT_1"/>
    <property type="match status" value="1"/>
</dbReference>
<keyword evidence="8" id="KW-0863">Zinc-finger</keyword>
<keyword evidence="6" id="KW-0378">Hydrolase</keyword>
<feature type="region of interest" description="Disordered" evidence="9">
    <location>
        <begin position="423"/>
        <end position="477"/>
    </location>
</feature>
<dbReference type="InterPro" id="IPR041373">
    <property type="entry name" value="RT_RNaseH"/>
</dbReference>
<dbReference type="PROSITE" id="PS50158">
    <property type="entry name" value="ZF_CCHC"/>
    <property type="match status" value="1"/>
</dbReference>
<dbReference type="SUPFAM" id="SSF57756">
    <property type="entry name" value="Retrovirus zinc finger-like domains"/>
    <property type="match status" value="1"/>
</dbReference>
<dbReference type="SUPFAM" id="SSF50630">
    <property type="entry name" value="Acid proteases"/>
    <property type="match status" value="1"/>
</dbReference>
<dbReference type="InterPro" id="IPR043502">
    <property type="entry name" value="DNA/RNA_pol_sf"/>
</dbReference>
<dbReference type="InterPro" id="IPR036397">
    <property type="entry name" value="RNaseH_sf"/>
</dbReference>
<reference evidence="13 14" key="1">
    <citation type="submission" date="2014-09" db="EMBL/GenBank/DDBJ databases">
        <authorList>
            <person name="Ellenberger Sabrina"/>
        </authorList>
    </citation>
    <scope>NUCLEOTIDE SEQUENCE [LARGE SCALE GENOMIC DNA]</scope>
    <source>
        <strain evidence="13 14">CBS 412.66</strain>
    </source>
</reference>
<dbReference type="Gene3D" id="3.30.70.270">
    <property type="match status" value="2"/>
</dbReference>
<keyword evidence="8" id="KW-0479">Metal-binding</keyword>
<dbReference type="Gene3D" id="2.40.70.10">
    <property type="entry name" value="Acid Proteases"/>
    <property type="match status" value="1"/>
</dbReference>
<dbReference type="EMBL" id="LN720399">
    <property type="protein sequence ID" value="CEP08801.1"/>
    <property type="molecule type" value="Genomic_DNA"/>
</dbReference>
<dbReference type="CDD" id="cd00303">
    <property type="entry name" value="retropepsin_like"/>
    <property type="match status" value="1"/>
</dbReference>
<dbReference type="GO" id="GO:0008270">
    <property type="term" value="F:zinc ion binding"/>
    <property type="evidence" value="ECO:0007669"/>
    <property type="project" value="UniProtKB-KW"/>
</dbReference>
<dbReference type="FunFam" id="3.10.20.370:FF:000001">
    <property type="entry name" value="Retrovirus-related Pol polyprotein from transposon 17.6-like protein"/>
    <property type="match status" value="1"/>
</dbReference>
<sequence>MQLVESVDARRRESPASFMDFSEARGAYEDSGSVPDGESLKAEIALCKEHYELVVRYVTVGRQDMVDTAIKRLHRAETVRKSMAHLHPMEHAELQEIIAEQEANASELQQMVITYDGQLEGERTRLQQRMLYLLHCASGGEVNEVVHDLQWPTLAVCQDLQLAQDYHLMSMGRYFPSVTLRRNEQGAQELVNTPKEEEEITLLRQRIAMLENTIARTNMDNSKQEVATTRKDDKNTAKDMKQTYLERRKRHRFNQFEKGSAFEAEQWMQRYEVLANYLGFTSEEKAEELVGVLTGAALDWLIGLDPTTAKSWEAVKASFLQQHAQGDDPALVAFNELKSYKQGNKLMKVFGPELTTLLQRARIFLPNIQLDYLKDRLKPELAQAVIMARVTTLVDGIKVATDIERSLNNSSGNTYMGPIKHEQVKASAEAQQNFQQKENKNFRSFKRGKTQFRGGSGSGSGSGSESGGPRHQDKKKETRECFKCGKVGHISRNCYSNKQQNTQQIQKNEDDESTNIFAHLINNNQEANESFVTGSRFKIDVTCKEERFKRQVLIDTGSTISTISKDVANELGLEQLLTAHTVISYGNKSNQYTHKKAILDFIFNDTEEARVYLYVVDEQNEDIIIGMDWLEKEDIVIHAKEKKICKAMVKAASNSTTLVVDEILKEFPALTSEADVQNLTTAPYKHSINTGDAKPIVTRDFRRSHAEKEAIAREVDVMLKKKVIVPSNSDWCSPVILIKKPDGTFRFCVDYRNLNKVVIKDEFPLPLIPDLLEKLRGYKYFSSCDLKSGFWQLPLNEQDGSRKRTAFQANGQLYEFTSLPYGISTGPSSFARLMTIVLKGLPRTINFCDDTLIFSYTYEQHVEDVKRVLERLNHYNLKITVKKCQWFQHEVKFLGFMVNGEGIRSNPEKIAVVKEWKAPVSKKALLRFLGFACFYHKFINCLSGKARPLYKLLKQEQAFTWGKEEQQAFDLLKQELMTLPTLVYPNPNWPYDLHCDASDTGLGACLVQNSRPVAFASKTLSAAEQNYSTTEKECLAIVWALQHFHPYVYGAQLNIYTDHLALKSILATKLPRGRIARWIVALQEYHPFNIIHKKGLENADADALSRLDQNNQVASVDILNINGRDFKELQLADAKISLMLKDGIKAPFKWVNELVCYQEDDRLVPVIPLALIEQVLTHVHNQPTGGHFGIDKTLEKVKQIGWWDTQDIDVKNWIQFCEGCQRYKVRNDNHRPPLKPITPTRIGEIWASDIAIFTESKHGNRFLLVLMEYLTKWVIEVPLKRYDTTSIAQVLLYDVVLKYGLPERIITDNGSSFISDGMDTVMRRLGIARSLTSVEHPQSDGLVERMNRTLKASLSIVVGQEPNTWCEYVPFVAFAYNTSKQASTGFTPFKLMHGRDAVLPLFPAIKMTDRTRTEARQWGELLNKTVPMIHSKALENIHKAQERQRKNYDKPTSSQIIYKTGDLVARKNTAKMGGFPKERWTGPWIIMEATNSEETAFRIYNKKNPKNISKANVSSIRPWYSR</sequence>
<feature type="compositionally biased region" description="Basic and acidic residues" evidence="9">
    <location>
        <begin position="468"/>
        <end position="477"/>
    </location>
</feature>
<evidence type="ECO:0000256" key="9">
    <source>
        <dbReference type="SAM" id="MobiDB-lite"/>
    </source>
</evidence>
<name>A0A0B7MS41_9FUNG</name>
<dbReference type="Gene3D" id="4.10.60.10">
    <property type="entry name" value="Zinc finger, CCHC-type"/>
    <property type="match status" value="1"/>
</dbReference>
<dbReference type="STRING" id="35722.A0A0B7MS41"/>
<dbReference type="Pfam" id="PF17917">
    <property type="entry name" value="RT_RNaseH"/>
    <property type="match status" value="1"/>
</dbReference>
<dbReference type="PANTHER" id="PTHR37984:SF5">
    <property type="entry name" value="PROTEIN NYNRIN-LIKE"/>
    <property type="match status" value="1"/>
</dbReference>
<dbReference type="OrthoDB" id="2203704at2759"/>
<dbReference type="GO" id="GO:0015074">
    <property type="term" value="P:DNA integration"/>
    <property type="evidence" value="ECO:0007669"/>
    <property type="project" value="InterPro"/>
</dbReference>
<dbReference type="CDD" id="cd01647">
    <property type="entry name" value="RT_LTR"/>
    <property type="match status" value="1"/>
</dbReference>
<dbReference type="CDD" id="cd09274">
    <property type="entry name" value="RNase_HI_RT_Ty3"/>
    <property type="match status" value="1"/>
</dbReference>
<dbReference type="Gene3D" id="3.30.420.10">
    <property type="entry name" value="Ribonuclease H-like superfamily/Ribonuclease H"/>
    <property type="match status" value="1"/>
</dbReference>
<keyword evidence="4" id="KW-0540">Nuclease</keyword>
<dbReference type="InterPro" id="IPR041588">
    <property type="entry name" value="Integrase_H2C2"/>
</dbReference>
<evidence type="ECO:0000256" key="1">
    <source>
        <dbReference type="ARBA" id="ARBA00012493"/>
    </source>
</evidence>
<dbReference type="FunFam" id="3.30.70.270:FF:000020">
    <property type="entry name" value="Transposon Tf2-6 polyprotein-like Protein"/>
    <property type="match status" value="1"/>
</dbReference>
<dbReference type="SMART" id="SM00343">
    <property type="entry name" value="ZnF_C2HC"/>
    <property type="match status" value="1"/>
</dbReference>
<proteinExistence type="predicted"/>
<dbReference type="InterPro" id="IPR043128">
    <property type="entry name" value="Rev_trsase/Diguanyl_cyclase"/>
</dbReference>
<protein>
    <recommendedName>
        <fullName evidence="1">RNA-directed DNA polymerase</fullName>
        <ecNumber evidence="1">2.7.7.49</ecNumber>
    </recommendedName>
</protein>
<keyword evidence="2" id="KW-0808">Transferase</keyword>
<dbReference type="PROSITE" id="PS50878">
    <property type="entry name" value="RT_POL"/>
    <property type="match status" value="1"/>
</dbReference>
<dbReference type="SUPFAM" id="SSF53098">
    <property type="entry name" value="Ribonuclease H-like"/>
    <property type="match status" value="1"/>
</dbReference>
<dbReference type="GO" id="GO:0003676">
    <property type="term" value="F:nucleic acid binding"/>
    <property type="evidence" value="ECO:0007669"/>
    <property type="project" value="InterPro"/>
</dbReference>
<gene>
    <name evidence="13" type="primary">PARPA_02190.1 scaffold 3493</name>
</gene>
<dbReference type="Gene3D" id="1.10.340.70">
    <property type="match status" value="1"/>
</dbReference>
<dbReference type="Pfam" id="PF17921">
    <property type="entry name" value="Integrase_H2C2"/>
    <property type="match status" value="1"/>
</dbReference>
<dbReference type="PROSITE" id="PS50994">
    <property type="entry name" value="INTEGRASE"/>
    <property type="match status" value="1"/>
</dbReference>
<keyword evidence="3" id="KW-0548">Nucleotidyltransferase</keyword>
<feature type="domain" description="Reverse transcriptase" evidence="11">
    <location>
        <begin position="719"/>
        <end position="898"/>
    </location>
</feature>
<dbReference type="EC" id="2.7.7.49" evidence="1"/>
<dbReference type="GO" id="GO:0004519">
    <property type="term" value="F:endonuclease activity"/>
    <property type="evidence" value="ECO:0007669"/>
    <property type="project" value="UniProtKB-KW"/>
</dbReference>
<evidence type="ECO:0000259" key="10">
    <source>
        <dbReference type="PROSITE" id="PS50158"/>
    </source>
</evidence>
<dbReference type="InterPro" id="IPR021109">
    <property type="entry name" value="Peptidase_aspartic_dom_sf"/>
</dbReference>
<dbReference type="GO" id="GO:0016787">
    <property type="term" value="F:hydrolase activity"/>
    <property type="evidence" value="ECO:0007669"/>
    <property type="project" value="UniProtKB-KW"/>
</dbReference>
<dbReference type="InterPro" id="IPR036875">
    <property type="entry name" value="Znf_CCHC_sf"/>
</dbReference>
<evidence type="ECO:0000256" key="8">
    <source>
        <dbReference type="PROSITE-ProRule" id="PRU00047"/>
    </source>
</evidence>
<evidence type="ECO:0000259" key="12">
    <source>
        <dbReference type="PROSITE" id="PS50994"/>
    </source>
</evidence>
<dbReference type="SUPFAM" id="SSF56672">
    <property type="entry name" value="DNA/RNA polymerases"/>
    <property type="match status" value="1"/>
</dbReference>
<feature type="domain" description="Integrase catalytic" evidence="12">
    <location>
        <begin position="1235"/>
        <end position="1396"/>
    </location>
</feature>
<feature type="compositionally biased region" description="Gly residues" evidence="9">
    <location>
        <begin position="454"/>
        <end position="466"/>
    </location>
</feature>